<evidence type="ECO:0000313" key="2">
    <source>
        <dbReference type="EMBL" id="MCY0789780.1"/>
    </source>
</evidence>
<proteinExistence type="predicted"/>
<evidence type="ECO:0000313" key="3">
    <source>
        <dbReference type="Proteomes" id="UP001076655"/>
    </source>
</evidence>
<sequence>MHLFNIIPGNQKIVSEKTELKEMSKIPFLNKLLDRLSAPQNTNVKFEGKYVNFDVNTIALGKLLLSSVYKSELSFCGSENNPEKAESRKKEINDGIKKWFTQEKSIIPVNIIKREVDLMHTEHKIKTIPKNLDKIIINIEKMYFGSNALGKDGVNCSTMSVLKLNKNLTDKINGTVIKQELDCDFTKNMPAMTDNLKKELNKYIKGDLSDDQKKELTEKYAEYKKHILEDHDNLTTIMTGRIQSDIYYALTENIYNTLLCDKYTETPRDFNAIKKEIREQVILLDIEAKAEKAKKAENAKETEKTEKKEQMPPVVPDNSININDIVYRAFDFKTHVTTSYPEQDITHVMDILKRMS</sequence>
<evidence type="ECO:0000256" key="1">
    <source>
        <dbReference type="SAM" id="MobiDB-lite"/>
    </source>
</evidence>
<dbReference type="AlphaFoldDB" id="A0A9Q4GTD0"/>
<name>A0A9Q4GTD0_MORMO</name>
<protein>
    <submittedName>
        <fullName evidence="2">Uncharacterized protein</fullName>
    </submittedName>
</protein>
<dbReference type="EMBL" id="JAPNMI010000004">
    <property type="protein sequence ID" value="MCY0789780.1"/>
    <property type="molecule type" value="Genomic_DNA"/>
</dbReference>
<reference evidence="2" key="1">
    <citation type="submission" date="2022-08" db="EMBL/GenBank/DDBJ databases">
        <authorList>
            <person name="Dale J.L."/>
        </authorList>
    </citation>
    <scope>NUCLEOTIDE SEQUENCE</scope>
    <source>
        <strain evidence="2">2022EL-00758</strain>
    </source>
</reference>
<feature type="compositionally biased region" description="Basic and acidic residues" evidence="1">
    <location>
        <begin position="294"/>
        <end position="310"/>
    </location>
</feature>
<dbReference type="Proteomes" id="UP001076655">
    <property type="component" value="Unassembled WGS sequence"/>
</dbReference>
<organism evidence="2 3">
    <name type="scientific">Morganella morganii</name>
    <name type="common">Proteus morganii</name>
    <dbReference type="NCBI Taxonomy" id="582"/>
    <lineage>
        <taxon>Bacteria</taxon>
        <taxon>Pseudomonadati</taxon>
        <taxon>Pseudomonadota</taxon>
        <taxon>Gammaproteobacteria</taxon>
        <taxon>Enterobacterales</taxon>
        <taxon>Morganellaceae</taxon>
        <taxon>Morganella</taxon>
    </lineage>
</organism>
<comment type="caution">
    <text evidence="2">The sequence shown here is derived from an EMBL/GenBank/DDBJ whole genome shotgun (WGS) entry which is preliminary data.</text>
</comment>
<accession>A0A9Q4GTD0</accession>
<dbReference type="RefSeq" id="WP_260248384.1">
    <property type="nucleotide sequence ID" value="NZ_JALMEJ010000001.1"/>
</dbReference>
<gene>
    <name evidence="2" type="ORF">N0392_08805</name>
</gene>
<feature type="region of interest" description="Disordered" evidence="1">
    <location>
        <begin position="294"/>
        <end position="315"/>
    </location>
</feature>